<gene>
    <name evidence="1" type="ORF">EDC22_10734</name>
</gene>
<keyword evidence="1" id="KW-0378">Hydrolase</keyword>
<evidence type="ECO:0000313" key="1">
    <source>
        <dbReference type="EMBL" id="TCT09188.1"/>
    </source>
</evidence>
<dbReference type="EMBL" id="SMAK01000007">
    <property type="protein sequence ID" value="TCT09188.1"/>
    <property type="molecule type" value="Genomic_DNA"/>
</dbReference>
<dbReference type="GO" id="GO:0016787">
    <property type="term" value="F:hydrolase activity"/>
    <property type="evidence" value="ECO:0007669"/>
    <property type="project" value="UniProtKB-KW"/>
</dbReference>
<organism evidence="1 2">
    <name type="scientific">Tepidamorphus gemmatus</name>
    <dbReference type="NCBI Taxonomy" id="747076"/>
    <lineage>
        <taxon>Bacteria</taxon>
        <taxon>Pseudomonadati</taxon>
        <taxon>Pseudomonadota</taxon>
        <taxon>Alphaproteobacteria</taxon>
        <taxon>Hyphomicrobiales</taxon>
        <taxon>Tepidamorphaceae</taxon>
        <taxon>Tepidamorphus</taxon>
    </lineage>
</organism>
<dbReference type="RefSeq" id="WP_132806907.1">
    <property type="nucleotide sequence ID" value="NZ_SMAK01000007.1"/>
</dbReference>
<dbReference type="AlphaFoldDB" id="A0A4V2UYY3"/>
<dbReference type="OrthoDB" id="9789440at2"/>
<dbReference type="Proteomes" id="UP000295678">
    <property type="component" value="Unassembled WGS sequence"/>
</dbReference>
<keyword evidence="2" id="KW-1185">Reference proteome</keyword>
<protein>
    <submittedName>
        <fullName evidence="1">Amidohydrolase family protein</fullName>
    </submittedName>
</protein>
<dbReference type="Gene3D" id="3.20.20.140">
    <property type="entry name" value="Metal-dependent hydrolases"/>
    <property type="match status" value="1"/>
</dbReference>
<reference evidence="1 2" key="1">
    <citation type="submission" date="2019-03" db="EMBL/GenBank/DDBJ databases">
        <title>Genomic Encyclopedia of Type Strains, Phase IV (KMG-IV): sequencing the most valuable type-strain genomes for metagenomic binning, comparative biology and taxonomic classification.</title>
        <authorList>
            <person name="Goeker M."/>
        </authorList>
    </citation>
    <scope>NUCLEOTIDE SEQUENCE [LARGE SCALE GENOMIC DNA]</scope>
    <source>
        <strain evidence="1 2">DSM 19345</strain>
    </source>
</reference>
<name>A0A4V2UYY3_9HYPH</name>
<dbReference type="InterPro" id="IPR046249">
    <property type="entry name" value="DUF6282"/>
</dbReference>
<evidence type="ECO:0000313" key="2">
    <source>
        <dbReference type="Proteomes" id="UP000295678"/>
    </source>
</evidence>
<dbReference type="Pfam" id="PF19799">
    <property type="entry name" value="DUF6282"/>
    <property type="match status" value="1"/>
</dbReference>
<dbReference type="InterPro" id="IPR032466">
    <property type="entry name" value="Metal_Hydrolase"/>
</dbReference>
<dbReference type="SUPFAM" id="SSF51556">
    <property type="entry name" value="Metallo-dependent hydrolases"/>
    <property type="match status" value="1"/>
</dbReference>
<comment type="caution">
    <text evidence="1">The sequence shown here is derived from an EMBL/GenBank/DDBJ whole genome shotgun (WGS) entry which is preliminary data.</text>
</comment>
<proteinExistence type="predicted"/>
<accession>A0A4V2UYY3</accession>
<sequence>MSAATLDARSRDEQVSALLKGAVDLHVHSGPSAMPRILDHEEAQAQADAAGFRAILYKDHFYPGMAHAQMLEKAYPDRKVRLFSGTALNNATGGVNRYAVDLCVKLGGKIVWMPTFSAKNHIDKYAAKNKQAMAFPSTREKMVAPTPLTVLDANGKLTDETKACIDLIAEADIILAGGHLHVSEQVPLFEEAKARGVRKMLINHPTYLIDCTDADMQSFASMGVYMEHSICMFVENSRAKLFGPADLKHLIDVVGPDRTVLGSDLGLTEAPLPVAGWREIVSMLLDLQVSEADIRKMVATNAARLLNLES</sequence>